<evidence type="ECO:0000256" key="2">
    <source>
        <dbReference type="ARBA" id="ARBA00006425"/>
    </source>
</evidence>
<evidence type="ECO:0000256" key="1">
    <source>
        <dbReference type="ARBA" id="ARBA00004173"/>
    </source>
</evidence>
<feature type="region of interest" description="Disordered" evidence="5">
    <location>
        <begin position="1"/>
        <end position="41"/>
    </location>
</feature>
<name>A0A1A6AAH6_9TREE</name>
<evidence type="ECO:0000256" key="5">
    <source>
        <dbReference type="SAM" id="MobiDB-lite"/>
    </source>
</evidence>
<evidence type="ECO:0000256" key="3">
    <source>
        <dbReference type="ARBA" id="ARBA00023128"/>
    </source>
</evidence>
<dbReference type="InterPro" id="IPR036549">
    <property type="entry name" value="CX6/COA6-like_sf"/>
</dbReference>
<keyword evidence="3" id="KW-0496">Mitochondrion</keyword>
<dbReference type="GeneID" id="28966783"/>
<evidence type="ECO:0000313" key="6">
    <source>
        <dbReference type="EMBL" id="OBR87061.1"/>
    </source>
</evidence>
<organism evidence="6">
    <name type="scientific">Kwoniella dejecticola CBS 10117</name>
    <dbReference type="NCBI Taxonomy" id="1296121"/>
    <lineage>
        <taxon>Eukaryota</taxon>
        <taxon>Fungi</taxon>
        <taxon>Dikarya</taxon>
        <taxon>Basidiomycota</taxon>
        <taxon>Agaricomycotina</taxon>
        <taxon>Tremellomycetes</taxon>
        <taxon>Tremellales</taxon>
        <taxon>Cryptococcaceae</taxon>
        <taxon>Kwoniella</taxon>
    </lineage>
</organism>
<dbReference type="SUPFAM" id="SSF47694">
    <property type="entry name" value="Cytochrome c oxidase subunit h"/>
    <property type="match status" value="1"/>
</dbReference>
<accession>A0A1A6AAH6</accession>
<dbReference type="RefSeq" id="XP_018264903.1">
    <property type="nucleotide sequence ID" value="XM_018406409.1"/>
</dbReference>
<dbReference type="EMBL" id="KI894029">
    <property type="protein sequence ID" value="OBR87061.1"/>
    <property type="molecule type" value="Genomic_DNA"/>
</dbReference>
<reference evidence="7" key="2">
    <citation type="submission" date="2013-07" db="EMBL/GenBank/DDBJ databases">
        <authorList>
            <consortium name="The Broad Institute Genome Sequencing Platform"/>
            <person name="Cuomo C."/>
            <person name="Litvintseva A."/>
            <person name="Chen Y."/>
            <person name="Heitman J."/>
            <person name="Sun S."/>
            <person name="Springer D."/>
            <person name="Dromer F."/>
            <person name="Young S.K."/>
            <person name="Zeng Q."/>
            <person name="Gargeya S."/>
            <person name="Fitzgerald M."/>
            <person name="Abouelleil A."/>
            <person name="Alvarado L."/>
            <person name="Berlin A.M."/>
            <person name="Chapman S.B."/>
            <person name="Dewar J."/>
            <person name="Goldberg J."/>
            <person name="Griggs A."/>
            <person name="Gujja S."/>
            <person name="Hansen M."/>
            <person name="Howarth C."/>
            <person name="Imamovic A."/>
            <person name="Larimer J."/>
            <person name="McCowan C."/>
            <person name="Murphy C."/>
            <person name="Pearson M."/>
            <person name="Priest M."/>
            <person name="Roberts A."/>
            <person name="Saif S."/>
            <person name="Shea T."/>
            <person name="Sykes S."/>
            <person name="Wortman J."/>
            <person name="Nusbaum C."/>
            <person name="Birren B."/>
        </authorList>
    </citation>
    <scope>NUCLEOTIDE SEQUENCE</scope>
    <source>
        <strain evidence="7">CBS 10117</strain>
    </source>
</reference>
<dbReference type="STRING" id="1296121.A0A1A6AAH6"/>
<dbReference type="AlphaFoldDB" id="A0A1A6AAH6"/>
<dbReference type="Gene3D" id="1.10.10.140">
    <property type="entry name" value="Cytochrome c oxidase, subunit VIb"/>
    <property type="match status" value="1"/>
</dbReference>
<dbReference type="VEuPathDB" id="FungiDB:I303_03084"/>
<protein>
    <recommendedName>
        <fullName evidence="9">Cytochrome c oxidase assembly factor 6</fullName>
    </recommendedName>
</protein>
<feature type="region of interest" description="Disordered" evidence="5">
    <location>
        <begin position="118"/>
        <end position="141"/>
    </location>
</feature>
<keyword evidence="8" id="KW-1185">Reference proteome</keyword>
<dbReference type="KEGG" id="kdj:28966783"/>
<dbReference type="Proteomes" id="UP000078595">
    <property type="component" value="Chromosome 3"/>
</dbReference>
<evidence type="ECO:0000256" key="4">
    <source>
        <dbReference type="ARBA" id="ARBA00023157"/>
    </source>
</evidence>
<dbReference type="PANTHER" id="PTHR47677:SF1">
    <property type="entry name" value="CYTOCHROME C OXIDASE ASSEMBLY FACTOR 6"/>
    <property type="match status" value="1"/>
</dbReference>
<dbReference type="InterPro" id="IPR048281">
    <property type="entry name" value="COA6_fun"/>
</dbReference>
<dbReference type="GO" id="GO:0005739">
    <property type="term" value="C:mitochondrion"/>
    <property type="evidence" value="ECO:0007669"/>
    <property type="project" value="UniProtKB-SubCell"/>
</dbReference>
<dbReference type="InterPro" id="IPR048280">
    <property type="entry name" value="COX6B-like"/>
</dbReference>
<reference evidence="6" key="1">
    <citation type="submission" date="2013-07" db="EMBL/GenBank/DDBJ databases">
        <title>The Genome Sequence of Cryptococcus dejecticola CBS10117.</title>
        <authorList>
            <consortium name="The Broad Institute Genome Sequencing Platform"/>
            <person name="Cuomo C."/>
            <person name="Litvintseva A."/>
            <person name="Chen Y."/>
            <person name="Heitman J."/>
            <person name="Sun S."/>
            <person name="Springer D."/>
            <person name="Dromer F."/>
            <person name="Young S.K."/>
            <person name="Zeng Q."/>
            <person name="Gargeya S."/>
            <person name="Fitzgerald M."/>
            <person name="Abouelleil A."/>
            <person name="Alvarado L."/>
            <person name="Berlin A.M."/>
            <person name="Chapman S.B."/>
            <person name="Dewar J."/>
            <person name="Goldberg J."/>
            <person name="Griggs A."/>
            <person name="Gujja S."/>
            <person name="Hansen M."/>
            <person name="Howarth C."/>
            <person name="Imamovic A."/>
            <person name="Larimer J."/>
            <person name="McCowan C."/>
            <person name="Murphy C."/>
            <person name="Pearson M."/>
            <person name="Priest M."/>
            <person name="Roberts A."/>
            <person name="Saif S."/>
            <person name="Shea T."/>
            <person name="Sykes S."/>
            <person name="Wortman J."/>
            <person name="Nusbaum C."/>
            <person name="Birren B."/>
        </authorList>
    </citation>
    <scope>NUCLEOTIDE SEQUENCE [LARGE SCALE GENOMIC DNA]</scope>
    <source>
        <strain evidence="6">CBS 10117</strain>
    </source>
</reference>
<sequence length="141" mass="15185">MVFGFGSSSSSASSSSSSASSSSPTQDGLGPERPAPTREERKACWTSRDIYFGCLDKNHVIQAGDEIQPDPKGNGIGVSKVCGREREGYEKDCGKAWIDYFNKRRTLELRRQATIDAAEKSGNRDKADAWRSVSGGGSSGR</sequence>
<evidence type="ECO:0000313" key="7">
    <source>
        <dbReference type="EMBL" id="WWC60491.1"/>
    </source>
</evidence>
<dbReference type="EMBL" id="CP144532">
    <property type="protein sequence ID" value="WWC60491.1"/>
    <property type="molecule type" value="Genomic_DNA"/>
</dbReference>
<gene>
    <name evidence="6" type="ORF">I303_03084</name>
    <name evidence="7" type="ORF">I303_103064</name>
</gene>
<dbReference type="OrthoDB" id="5545577at2759"/>
<dbReference type="PANTHER" id="PTHR47677">
    <property type="entry name" value="CYTOCHROME C OXIDASE ASSEMBLY FACTOR 6"/>
    <property type="match status" value="1"/>
</dbReference>
<feature type="compositionally biased region" description="Low complexity" evidence="5">
    <location>
        <begin position="7"/>
        <end position="23"/>
    </location>
</feature>
<reference evidence="7" key="3">
    <citation type="submission" date="2024-02" db="EMBL/GenBank/DDBJ databases">
        <title>Comparative genomics of Cryptococcus and Kwoniella reveals pathogenesis evolution and contrasting modes of karyotype evolution via chromosome fusion or intercentromeric recombination.</title>
        <authorList>
            <person name="Coelho M.A."/>
            <person name="David-Palma M."/>
            <person name="Shea T."/>
            <person name="Bowers K."/>
            <person name="McGinley-Smith S."/>
            <person name="Mohammad A.W."/>
            <person name="Gnirke A."/>
            <person name="Yurkov A.M."/>
            <person name="Nowrousian M."/>
            <person name="Sun S."/>
            <person name="Cuomo C.A."/>
            <person name="Heitman J."/>
        </authorList>
    </citation>
    <scope>NUCLEOTIDE SEQUENCE</scope>
    <source>
        <strain evidence="7">CBS 10117</strain>
    </source>
</reference>
<comment type="subcellular location">
    <subcellularLocation>
        <location evidence="1">Mitochondrion</location>
    </subcellularLocation>
</comment>
<feature type="compositionally biased region" description="Basic and acidic residues" evidence="5">
    <location>
        <begin position="118"/>
        <end position="129"/>
    </location>
</feature>
<proteinExistence type="inferred from homology"/>
<dbReference type="Pfam" id="PF02297">
    <property type="entry name" value="COX6B"/>
    <property type="match status" value="1"/>
</dbReference>
<comment type="similarity">
    <text evidence="2">Belongs to the cytochrome c oxidase subunit 6B family.</text>
</comment>
<evidence type="ECO:0008006" key="9">
    <source>
        <dbReference type="Google" id="ProtNLM"/>
    </source>
</evidence>
<keyword evidence="4" id="KW-1015">Disulfide bond</keyword>
<evidence type="ECO:0000313" key="8">
    <source>
        <dbReference type="Proteomes" id="UP000078595"/>
    </source>
</evidence>